<gene>
    <name evidence="6" type="ORF">CAUPRSCDRAFT_11897</name>
</gene>
<dbReference type="Gene3D" id="3.40.50.10810">
    <property type="entry name" value="Tandem AAA-ATPase domain"/>
    <property type="match status" value="3"/>
</dbReference>
<dbReference type="GO" id="GO:0008094">
    <property type="term" value="F:ATP-dependent activity, acting on DNA"/>
    <property type="evidence" value="ECO:0007669"/>
    <property type="project" value="TreeGrafter"/>
</dbReference>
<dbReference type="InterPro" id="IPR027417">
    <property type="entry name" value="P-loop_NTPase"/>
</dbReference>
<feature type="region of interest" description="Disordered" evidence="4">
    <location>
        <begin position="131"/>
        <end position="169"/>
    </location>
</feature>
<reference evidence="7" key="1">
    <citation type="journal article" date="2018" name="Nat. Microbiol.">
        <title>Leveraging single-cell genomics to expand the fungal tree of life.</title>
        <authorList>
            <person name="Ahrendt S.R."/>
            <person name="Quandt C.A."/>
            <person name="Ciobanu D."/>
            <person name="Clum A."/>
            <person name="Salamov A."/>
            <person name="Andreopoulos B."/>
            <person name="Cheng J.F."/>
            <person name="Woyke T."/>
            <person name="Pelin A."/>
            <person name="Henrissat B."/>
            <person name="Reynolds N.K."/>
            <person name="Benny G.L."/>
            <person name="Smith M.E."/>
            <person name="James T.Y."/>
            <person name="Grigoriev I.V."/>
        </authorList>
    </citation>
    <scope>NUCLEOTIDE SEQUENCE [LARGE SCALE GENOMIC DNA]</scope>
    <source>
        <strain evidence="7">ATCC 52028</strain>
    </source>
</reference>
<evidence type="ECO:0000259" key="5">
    <source>
        <dbReference type="PROSITE" id="PS51192"/>
    </source>
</evidence>
<dbReference type="InterPro" id="IPR000330">
    <property type="entry name" value="SNF2_N"/>
</dbReference>
<dbReference type="PANTHER" id="PTHR45626:SF52">
    <property type="entry name" value="SINGLE-STRANDED DNA-DEPENDENT ATPASE (EUROFUNG)"/>
    <property type="match status" value="1"/>
</dbReference>
<dbReference type="Pfam" id="PF00176">
    <property type="entry name" value="SNF2-rel_dom"/>
    <property type="match status" value="1"/>
</dbReference>
<dbReference type="SMART" id="SM00487">
    <property type="entry name" value="DEXDc"/>
    <property type="match status" value="1"/>
</dbReference>
<evidence type="ECO:0000256" key="1">
    <source>
        <dbReference type="ARBA" id="ARBA00022741"/>
    </source>
</evidence>
<evidence type="ECO:0000256" key="4">
    <source>
        <dbReference type="SAM" id="MobiDB-lite"/>
    </source>
</evidence>
<name>A0A4P9WT19_9FUNG</name>
<evidence type="ECO:0000256" key="3">
    <source>
        <dbReference type="ARBA" id="ARBA00022840"/>
    </source>
</evidence>
<keyword evidence="2" id="KW-0378">Hydrolase</keyword>
<dbReference type="SUPFAM" id="SSF52540">
    <property type="entry name" value="P-loop containing nucleoside triphosphate hydrolases"/>
    <property type="match status" value="1"/>
</dbReference>
<dbReference type="GO" id="GO:0006281">
    <property type="term" value="P:DNA repair"/>
    <property type="evidence" value="ECO:0007669"/>
    <property type="project" value="TreeGrafter"/>
</dbReference>
<feature type="domain" description="Helicase ATP-binding" evidence="5">
    <location>
        <begin position="186"/>
        <end position="456"/>
    </location>
</feature>
<feature type="compositionally biased region" description="Polar residues" evidence="4">
    <location>
        <begin position="243"/>
        <end position="256"/>
    </location>
</feature>
<sequence>MVMEVYGPLSQIGAVSQAVIEGKVALTAPVIPPLREYVSPTNFVADTLRNDHALNNAYLGTYSRPPGMYGLHRLGGMGSEYSGHGQDPGKNDIDAIYEALAASHDLAQLEPDPRLVTPLYKHQKQALAFMKEKEDQPDVFSGNEVDPPDAGTDGATGTPSSRRRNGLWSRESDGRFRSLITGCVVNTPPRLTRGGILADDMGLGKTIEVISLILKQQPQIAETSDEQLPVLALDHFKPAESATPPSSVDSTASTPQHIMGSSAAARRFELDSEDMNNQPGGTIPSRTTLIVCPLSTVHNWEDQIRMHTQARALSVCVYHGPQRHLLESRLTKYDVVITTYNVLAVEYSRTNPKLETRKGEAAASAAAASSSSPALRLAKRKRGKNSKLTPGQAGPLQAIFWHRIVLDEAHIIKDGATIQSRAACALFATHRWALTGTPLQNRLADLFSLLRFLRMEPFHVKSNWNRYIIMVGKDPTRATLAVARLQTVMKAITLRRTKSQQVDGKPLLELPPKVEQVVVVELNREERMLYNYLRIEANHAFEGYSSDGNPLSHYAQILEILLHLRQATVHPQLLRHYETIKKAAAAHWEKAGGFDEAATPHPAPQTGAAASFAVPGAPPRFDVVASGPAEAIKPTVIFDDDERARHGAALHGGLARYHVLRLLRHDPDLGKQPAAHRDALRPYLLSGLHAATCAVAVPRVPPDGRESLGRFLGDRSRRAGG</sequence>
<dbReference type="Proteomes" id="UP000268535">
    <property type="component" value="Unassembled WGS sequence"/>
</dbReference>
<dbReference type="InterPro" id="IPR050628">
    <property type="entry name" value="SNF2_RAD54_helicase_TF"/>
</dbReference>
<dbReference type="CDD" id="cd18008">
    <property type="entry name" value="DEXDc_SHPRH-like"/>
    <property type="match status" value="1"/>
</dbReference>
<dbReference type="InterPro" id="IPR014001">
    <property type="entry name" value="Helicase_ATP-bd"/>
</dbReference>
<accession>A0A4P9WT19</accession>
<dbReference type="EMBL" id="ML009983">
    <property type="protein sequence ID" value="RKO96411.1"/>
    <property type="molecule type" value="Genomic_DNA"/>
</dbReference>
<dbReference type="InterPro" id="IPR038718">
    <property type="entry name" value="SNF2-like_sf"/>
</dbReference>
<evidence type="ECO:0000256" key="2">
    <source>
        <dbReference type="ARBA" id="ARBA00022801"/>
    </source>
</evidence>
<dbReference type="PANTHER" id="PTHR45626">
    <property type="entry name" value="TRANSCRIPTION TERMINATION FACTOR 2-RELATED"/>
    <property type="match status" value="1"/>
</dbReference>
<proteinExistence type="predicted"/>
<dbReference type="GO" id="GO:0016787">
    <property type="term" value="F:hydrolase activity"/>
    <property type="evidence" value="ECO:0007669"/>
    <property type="project" value="UniProtKB-KW"/>
</dbReference>
<keyword evidence="3" id="KW-0067">ATP-binding</keyword>
<evidence type="ECO:0000313" key="6">
    <source>
        <dbReference type="EMBL" id="RKO96411.1"/>
    </source>
</evidence>
<dbReference type="GO" id="GO:0005634">
    <property type="term" value="C:nucleus"/>
    <property type="evidence" value="ECO:0007669"/>
    <property type="project" value="TreeGrafter"/>
</dbReference>
<dbReference type="AlphaFoldDB" id="A0A4P9WT19"/>
<evidence type="ECO:0000313" key="7">
    <source>
        <dbReference type="Proteomes" id="UP000268535"/>
    </source>
</evidence>
<dbReference type="GO" id="GO:0005524">
    <property type="term" value="F:ATP binding"/>
    <property type="evidence" value="ECO:0007669"/>
    <property type="project" value="UniProtKB-KW"/>
</dbReference>
<dbReference type="PROSITE" id="PS51192">
    <property type="entry name" value="HELICASE_ATP_BIND_1"/>
    <property type="match status" value="1"/>
</dbReference>
<keyword evidence="1" id="KW-0547">Nucleotide-binding</keyword>
<feature type="region of interest" description="Disordered" evidence="4">
    <location>
        <begin position="238"/>
        <end position="257"/>
    </location>
</feature>
<organism evidence="6 7">
    <name type="scientific">Caulochytrium protostelioides</name>
    <dbReference type="NCBI Taxonomy" id="1555241"/>
    <lineage>
        <taxon>Eukaryota</taxon>
        <taxon>Fungi</taxon>
        <taxon>Fungi incertae sedis</taxon>
        <taxon>Chytridiomycota</taxon>
        <taxon>Chytridiomycota incertae sedis</taxon>
        <taxon>Chytridiomycetes</taxon>
        <taxon>Caulochytriales</taxon>
        <taxon>Caulochytriaceae</taxon>
        <taxon>Caulochytrium</taxon>
    </lineage>
</organism>
<protein>
    <recommendedName>
        <fullName evidence="5">Helicase ATP-binding domain-containing protein</fullName>
    </recommendedName>
</protein>